<sequence length="60" mass="6429">MPKATAPTASRDVSGAPVSCVFDLALTRANGALVKVFGRYDNEWGYTNRLLDLTALVAED</sequence>
<name>V6KYV2_STRRC</name>
<reference evidence="1 2" key="1">
    <citation type="journal article" date="2014" name="Genome Announc.">
        <title>Draft Genome Sequence of Streptomyces roseochromogenes subsp. oscitans DS 12.976, Producer of the Aminocoumarin Antibiotic Clorobiocin.</title>
        <authorList>
            <person name="Ruckert C."/>
            <person name="Kalinowski J."/>
            <person name="Heide L."/>
            <person name="Apel A.K."/>
        </authorList>
    </citation>
    <scope>NUCLEOTIDE SEQUENCE [LARGE SCALE GENOMIC DNA]</scope>
    <source>
        <strain evidence="1 2">DS 12.976</strain>
    </source>
</reference>
<dbReference type="EMBL" id="AWQX01000007">
    <property type="protein sequence ID" value="EST36631.1"/>
    <property type="molecule type" value="Genomic_DNA"/>
</dbReference>
<proteinExistence type="predicted"/>
<organism evidence="1 2">
    <name type="scientific">Streptomyces roseochromogenus subsp. oscitans DS 12.976</name>
    <dbReference type="NCBI Taxonomy" id="1352936"/>
    <lineage>
        <taxon>Bacteria</taxon>
        <taxon>Bacillati</taxon>
        <taxon>Actinomycetota</taxon>
        <taxon>Actinomycetes</taxon>
        <taxon>Kitasatosporales</taxon>
        <taxon>Streptomycetaceae</taxon>
        <taxon>Streptomyces</taxon>
    </lineage>
</organism>
<comment type="caution">
    <text evidence="1">The sequence shown here is derived from an EMBL/GenBank/DDBJ whole genome shotgun (WGS) entry which is preliminary data.</text>
</comment>
<dbReference type="Gene3D" id="3.40.50.720">
    <property type="entry name" value="NAD(P)-binding Rossmann-like Domain"/>
    <property type="match status" value="1"/>
</dbReference>
<evidence type="ECO:0000313" key="2">
    <source>
        <dbReference type="Proteomes" id="UP000017984"/>
    </source>
</evidence>
<gene>
    <name evidence="1" type="ORF">M878_01715</name>
</gene>
<dbReference type="Gene3D" id="3.30.360.10">
    <property type="entry name" value="Dihydrodipicolinate Reductase, domain 2"/>
    <property type="match status" value="1"/>
</dbReference>
<accession>V6KYV2</accession>
<dbReference type="Proteomes" id="UP000017984">
    <property type="component" value="Chromosome"/>
</dbReference>
<dbReference type="PATRIC" id="fig|1352936.5.peg.386"/>
<dbReference type="STRING" id="1352936.M878_01715"/>
<dbReference type="AlphaFoldDB" id="V6KYV2"/>
<dbReference type="HOGENOM" id="CLU_2939980_0_0_11"/>
<protein>
    <submittedName>
        <fullName evidence="1">Uncharacterized protein</fullName>
    </submittedName>
</protein>
<evidence type="ECO:0000313" key="1">
    <source>
        <dbReference type="EMBL" id="EST36631.1"/>
    </source>
</evidence>
<keyword evidence="2" id="KW-1185">Reference proteome</keyword>